<sequence length="99" mass="11281">MASFSSSFPSPLHSIVYNLLLQCHGFLYFYVLSSDLRTWNRYLFVFAMWAPDSHYGRQRSPAPGEKVSVLNAGGNLRVCNVGEFRALSWNITPSHDSHR</sequence>
<evidence type="ECO:0000256" key="1">
    <source>
        <dbReference type="SAM" id="Phobius"/>
    </source>
</evidence>
<dbReference type="EMBL" id="JASBNA010000084">
    <property type="protein sequence ID" value="KAK7677645.1"/>
    <property type="molecule type" value="Genomic_DNA"/>
</dbReference>
<feature type="transmembrane region" description="Helical" evidence="1">
    <location>
        <begin position="12"/>
        <end position="32"/>
    </location>
</feature>
<evidence type="ECO:0008006" key="4">
    <source>
        <dbReference type="Google" id="ProtNLM"/>
    </source>
</evidence>
<keyword evidence="1" id="KW-0812">Transmembrane</keyword>
<name>A0AAW0FEZ8_9APHY</name>
<dbReference type="AlphaFoldDB" id="A0AAW0FEZ8"/>
<evidence type="ECO:0000313" key="2">
    <source>
        <dbReference type="EMBL" id="KAK7677645.1"/>
    </source>
</evidence>
<keyword evidence="3" id="KW-1185">Reference proteome</keyword>
<accession>A0AAW0FEZ8</accession>
<proteinExistence type="predicted"/>
<protein>
    <recommendedName>
        <fullName evidence="4">Bulb-type lectin domain-containing protein</fullName>
    </recommendedName>
</protein>
<dbReference type="Proteomes" id="UP001385951">
    <property type="component" value="Unassembled WGS sequence"/>
</dbReference>
<evidence type="ECO:0000313" key="3">
    <source>
        <dbReference type="Proteomes" id="UP001385951"/>
    </source>
</evidence>
<gene>
    <name evidence="2" type="ORF">QCA50_019336</name>
</gene>
<comment type="caution">
    <text evidence="2">The sequence shown here is derived from an EMBL/GenBank/DDBJ whole genome shotgun (WGS) entry which is preliminary data.</text>
</comment>
<keyword evidence="1" id="KW-0472">Membrane</keyword>
<keyword evidence="1" id="KW-1133">Transmembrane helix</keyword>
<reference evidence="2 3" key="1">
    <citation type="submission" date="2022-09" db="EMBL/GenBank/DDBJ databases">
        <authorList>
            <person name="Palmer J.M."/>
        </authorList>
    </citation>
    <scope>NUCLEOTIDE SEQUENCE [LARGE SCALE GENOMIC DNA]</scope>
    <source>
        <strain evidence="2 3">DSM 7382</strain>
    </source>
</reference>
<organism evidence="2 3">
    <name type="scientific">Cerrena zonata</name>
    <dbReference type="NCBI Taxonomy" id="2478898"/>
    <lineage>
        <taxon>Eukaryota</taxon>
        <taxon>Fungi</taxon>
        <taxon>Dikarya</taxon>
        <taxon>Basidiomycota</taxon>
        <taxon>Agaricomycotina</taxon>
        <taxon>Agaricomycetes</taxon>
        <taxon>Polyporales</taxon>
        <taxon>Cerrenaceae</taxon>
        <taxon>Cerrena</taxon>
    </lineage>
</organism>